<organism evidence="1 2">
    <name type="scientific">Reinekea thalattae</name>
    <dbReference type="NCBI Taxonomy" id="2593301"/>
    <lineage>
        <taxon>Bacteria</taxon>
        <taxon>Pseudomonadati</taxon>
        <taxon>Pseudomonadota</taxon>
        <taxon>Gammaproteobacteria</taxon>
        <taxon>Oceanospirillales</taxon>
        <taxon>Saccharospirillaceae</taxon>
        <taxon>Reinekea</taxon>
    </lineage>
</organism>
<dbReference type="Proteomes" id="UP000321764">
    <property type="component" value="Unassembled WGS sequence"/>
</dbReference>
<dbReference type="RefSeq" id="WP_147712899.1">
    <property type="nucleotide sequence ID" value="NZ_VKAD01000001.1"/>
</dbReference>
<dbReference type="EMBL" id="VKAD01000001">
    <property type="protein sequence ID" value="TXR53497.1"/>
    <property type="molecule type" value="Genomic_DNA"/>
</dbReference>
<dbReference type="AlphaFoldDB" id="A0A5C8Z781"/>
<proteinExistence type="predicted"/>
<name>A0A5C8Z781_9GAMM</name>
<evidence type="ECO:0000313" key="1">
    <source>
        <dbReference type="EMBL" id="TXR53497.1"/>
    </source>
</evidence>
<protein>
    <submittedName>
        <fullName evidence="1">Uncharacterized protein</fullName>
    </submittedName>
</protein>
<keyword evidence="2" id="KW-1185">Reference proteome</keyword>
<accession>A0A5C8Z781</accession>
<sequence>MARPRYRISSQDWLDCLDWFEYQTHQRQWLLQPEHPIHEMGISSIQQSIAQWRQVEKPTNEMLRKLQQLLDHSITEEDRARYRKALSAKKRRRREQRLQIKPVNITLTTEAHRDLVEYKKLTGIKTLSEAVESGLKSALYELNKQKENEQSQQLFTQLSRYTPKELTKYTLRYLNCCTQQRTLANSCKIAFDLFKQSPNRNSAQLLIERLVEDLVWNNVHLGVTVESLNLSGS</sequence>
<evidence type="ECO:0000313" key="2">
    <source>
        <dbReference type="Proteomes" id="UP000321764"/>
    </source>
</evidence>
<comment type="caution">
    <text evidence="1">The sequence shown here is derived from an EMBL/GenBank/DDBJ whole genome shotgun (WGS) entry which is preliminary data.</text>
</comment>
<dbReference type="OrthoDB" id="6193801at2"/>
<reference evidence="1 2" key="1">
    <citation type="submission" date="2019-07" db="EMBL/GenBank/DDBJ databases">
        <title>Reinekea sp. strain SSH23 genome sequencing and assembly.</title>
        <authorList>
            <person name="Kim I."/>
        </authorList>
    </citation>
    <scope>NUCLEOTIDE SEQUENCE [LARGE SCALE GENOMIC DNA]</scope>
    <source>
        <strain evidence="1 2">SSH23</strain>
    </source>
</reference>
<gene>
    <name evidence="1" type="ORF">FME95_02710</name>
</gene>